<dbReference type="Pfam" id="PF01242">
    <property type="entry name" value="PTPS"/>
    <property type="match status" value="1"/>
</dbReference>
<evidence type="ECO:0000256" key="2">
    <source>
        <dbReference type="ARBA" id="ARBA00022723"/>
    </source>
</evidence>
<dbReference type="EMBL" id="LAZR01000091">
    <property type="protein sequence ID" value="KKN92830.1"/>
    <property type="molecule type" value="Genomic_DNA"/>
</dbReference>
<gene>
    <name evidence="5" type="ORF">LCGC14_0203580</name>
</gene>
<reference evidence="5" key="1">
    <citation type="journal article" date="2015" name="Nature">
        <title>Complex archaea that bridge the gap between prokaryotes and eukaryotes.</title>
        <authorList>
            <person name="Spang A."/>
            <person name="Saw J.H."/>
            <person name="Jorgensen S.L."/>
            <person name="Zaremba-Niedzwiedzka K."/>
            <person name="Martijn J."/>
            <person name="Lind A.E."/>
            <person name="van Eijk R."/>
            <person name="Schleper C."/>
            <person name="Guy L."/>
            <person name="Ettema T.J."/>
        </authorList>
    </citation>
    <scope>NUCLEOTIDE SEQUENCE</scope>
</reference>
<organism evidence="5">
    <name type="scientific">marine sediment metagenome</name>
    <dbReference type="NCBI Taxonomy" id="412755"/>
    <lineage>
        <taxon>unclassified sequences</taxon>
        <taxon>metagenomes</taxon>
        <taxon>ecological metagenomes</taxon>
    </lineage>
</organism>
<comment type="cofactor">
    <cofactor evidence="1">
        <name>Zn(2+)</name>
        <dbReference type="ChEBI" id="CHEBI:29105"/>
    </cofactor>
</comment>
<dbReference type="Gene3D" id="3.30.479.10">
    <property type="entry name" value="6-pyruvoyl tetrahydropterin synthase/QueD"/>
    <property type="match status" value="1"/>
</dbReference>
<dbReference type="PANTHER" id="PTHR12589:SF7">
    <property type="entry name" value="6-PYRUVOYL TETRAHYDROBIOPTERIN SYNTHASE"/>
    <property type="match status" value="1"/>
</dbReference>
<sequence length="120" mass="13725">MEYELIKTFRFEAAHSLPNVPPDHKCRRLHGHGYRIDIHVTGQPDPHTGWVVDFGEIKRIVGDILDNDLDHRNLNDVAGLENATSEVLAKYLWDRITPELPTLSAITVWESDTSRCTIRP</sequence>
<evidence type="ECO:0000313" key="5">
    <source>
        <dbReference type="EMBL" id="KKN92830.1"/>
    </source>
</evidence>
<dbReference type="PIRSF" id="PIRSF006113">
    <property type="entry name" value="PTP_synth"/>
    <property type="match status" value="1"/>
</dbReference>
<comment type="caution">
    <text evidence="5">The sequence shown here is derived from an EMBL/GenBank/DDBJ whole genome shotgun (WGS) entry which is preliminary data.</text>
</comment>
<dbReference type="SUPFAM" id="SSF55620">
    <property type="entry name" value="Tetrahydrobiopterin biosynthesis enzymes-like"/>
    <property type="match status" value="1"/>
</dbReference>
<dbReference type="InterPro" id="IPR007115">
    <property type="entry name" value="6-PTP_synth/QueD"/>
</dbReference>
<keyword evidence="3" id="KW-0862">Zinc</keyword>
<name>A0A0F9UHY7_9ZZZZ</name>
<dbReference type="AlphaFoldDB" id="A0A0F9UHY7"/>
<evidence type="ECO:0000256" key="3">
    <source>
        <dbReference type="ARBA" id="ARBA00022833"/>
    </source>
</evidence>
<dbReference type="GO" id="GO:0070497">
    <property type="term" value="F:6-carboxytetrahydropterin synthase activity"/>
    <property type="evidence" value="ECO:0007669"/>
    <property type="project" value="TreeGrafter"/>
</dbReference>
<proteinExistence type="predicted"/>
<protein>
    <recommendedName>
        <fullName evidence="6">6-carboxy-5,6,7,8-tetrahydropterin synthase</fullName>
    </recommendedName>
</protein>
<dbReference type="PANTHER" id="PTHR12589">
    <property type="entry name" value="PYRUVOYL TETRAHYDROBIOPTERIN SYNTHASE"/>
    <property type="match status" value="1"/>
</dbReference>
<dbReference type="GO" id="GO:0046872">
    <property type="term" value="F:metal ion binding"/>
    <property type="evidence" value="ECO:0007669"/>
    <property type="project" value="UniProtKB-KW"/>
</dbReference>
<evidence type="ECO:0000256" key="1">
    <source>
        <dbReference type="ARBA" id="ARBA00001947"/>
    </source>
</evidence>
<dbReference type="InterPro" id="IPR038418">
    <property type="entry name" value="6-PTP_synth/QueD_sf"/>
</dbReference>
<dbReference type="NCBIfam" id="TIGR03367">
    <property type="entry name" value="queuosine_QueD"/>
    <property type="match status" value="1"/>
</dbReference>
<keyword evidence="4" id="KW-0456">Lyase</keyword>
<evidence type="ECO:0008006" key="6">
    <source>
        <dbReference type="Google" id="ProtNLM"/>
    </source>
</evidence>
<evidence type="ECO:0000256" key="4">
    <source>
        <dbReference type="ARBA" id="ARBA00023239"/>
    </source>
</evidence>
<accession>A0A0F9UHY7</accession>
<keyword evidence="2" id="KW-0479">Metal-binding</keyword>